<keyword evidence="1" id="KW-0472">Membrane</keyword>
<proteinExistence type="predicted"/>
<evidence type="ECO:0000256" key="1">
    <source>
        <dbReference type="SAM" id="Phobius"/>
    </source>
</evidence>
<keyword evidence="1" id="KW-1133">Transmembrane helix</keyword>
<feature type="transmembrane region" description="Helical" evidence="1">
    <location>
        <begin position="45"/>
        <end position="70"/>
    </location>
</feature>
<keyword evidence="3" id="KW-1185">Reference proteome</keyword>
<dbReference type="EMBL" id="JAPDOD010000014">
    <property type="protein sequence ID" value="MDA0161793.1"/>
    <property type="molecule type" value="Genomic_DNA"/>
</dbReference>
<name>A0A9X3MV10_9ACTN</name>
<dbReference type="RefSeq" id="WP_270041010.1">
    <property type="nucleotide sequence ID" value="NZ_JAPDOD010000014.1"/>
</dbReference>
<feature type="transmembrane region" description="Helical" evidence="1">
    <location>
        <begin position="148"/>
        <end position="169"/>
    </location>
</feature>
<keyword evidence="1" id="KW-0812">Transmembrane</keyword>
<sequence>MSGRFATPRRQTWADRILSGSGSVYGTILTSSLLVSLSSGERGNAWVMIAALAIAESVFALAHAWSALLIEGHARARLPGPAELGHALGHEWPLVKASLPAIAILLLAAIGLIGVDTAVNLALAVNTAVLFAGGLALAWVAGLRGLKALAVGLVACVLGLVLIILKIWVHH</sequence>
<protein>
    <submittedName>
        <fullName evidence="2">Uncharacterized protein</fullName>
    </submittedName>
</protein>
<organism evidence="2 3">
    <name type="scientific">Solirubrobacter ginsenosidimutans</name>
    <dbReference type="NCBI Taxonomy" id="490573"/>
    <lineage>
        <taxon>Bacteria</taxon>
        <taxon>Bacillati</taxon>
        <taxon>Actinomycetota</taxon>
        <taxon>Thermoleophilia</taxon>
        <taxon>Solirubrobacterales</taxon>
        <taxon>Solirubrobacteraceae</taxon>
        <taxon>Solirubrobacter</taxon>
    </lineage>
</organism>
<feature type="transmembrane region" description="Helical" evidence="1">
    <location>
        <begin position="121"/>
        <end position="141"/>
    </location>
</feature>
<gene>
    <name evidence="2" type="ORF">OM076_16085</name>
</gene>
<dbReference type="Proteomes" id="UP001149140">
    <property type="component" value="Unassembled WGS sequence"/>
</dbReference>
<accession>A0A9X3MV10</accession>
<dbReference type="AlphaFoldDB" id="A0A9X3MV10"/>
<comment type="caution">
    <text evidence="2">The sequence shown here is derived from an EMBL/GenBank/DDBJ whole genome shotgun (WGS) entry which is preliminary data.</text>
</comment>
<reference evidence="2" key="1">
    <citation type="submission" date="2022-10" db="EMBL/GenBank/DDBJ databases">
        <title>The WGS of Solirubrobacter ginsenosidimutans DSM 21036.</title>
        <authorList>
            <person name="Jiang Z."/>
        </authorList>
    </citation>
    <scope>NUCLEOTIDE SEQUENCE</scope>
    <source>
        <strain evidence="2">DSM 21036</strain>
    </source>
</reference>
<feature type="transmembrane region" description="Helical" evidence="1">
    <location>
        <begin position="97"/>
        <end position="115"/>
    </location>
</feature>
<evidence type="ECO:0000313" key="3">
    <source>
        <dbReference type="Proteomes" id="UP001149140"/>
    </source>
</evidence>
<evidence type="ECO:0000313" key="2">
    <source>
        <dbReference type="EMBL" id="MDA0161793.1"/>
    </source>
</evidence>